<evidence type="ECO:0000256" key="3">
    <source>
        <dbReference type="SAM" id="MobiDB-lite"/>
    </source>
</evidence>
<protein>
    <submittedName>
        <fullName evidence="6">Substrate-binding domain-containing protein</fullName>
    </submittedName>
</protein>
<dbReference type="SUPFAM" id="SSF53822">
    <property type="entry name" value="Periplasmic binding protein-like I"/>
    <property type="match status" value="1"/>
</dbReference>
<dbReference type="EMBL" id="CP163439">
    <property type="protein sequence ID" value="XDQ32572.1"/>
    <property type="molecule type" value="Genomic_DNA"/>
</dbReference>
<evidence type="ECO:0000256" key="1">
    <source>
        <dbReference type="ARBA" id="ARBA00004196"/>
    </source>
</evidence>
<dbReference type="GO" id="GO:0030246">
    <property type="term" value="F:carbohydrate binding"/>
    <property type="evidence" value="ECO:0007669"/>
    <property type="project" value="TreeGrafter"/>
</dbReference>
<feature type="chain" id="PRO_5044246748" evidence="4">
    <location>
        <begin position="23"/>
        <end position="367"/>
    </location>
</feature>
<feature type="domain" description="Periplasmic binding protein" evidence="5">
    <location>
        <begin position="46"/>
        <end position="304"/>
    </location>
</feature>
<feature type="signal peptide" evidence="4">
    <location>
        <begin position="1"/>
        <end position="22"/>
    </location>
</feature>
<dbReference type="RefSeq" id="WP_369167074.1">
    <property type="nucleotide sequence ID" value="NZ_CP163439.1"/>
</dbReference>
<gene>
    <name evidence="6" type="ORF">AB5J49_03975</name>
</gene>
<dbReference type="PROSITE" id="PS51257">
    <property type="entry name" value="PROKAR_LIPOPROTEIN"/>
    <property type="match status" value="1"/>
</dbReference>
<sequence length="367" mass="37797">MKTRTRDAAMAVTVLCTAVALAACGSSGDSSPGGGSESSGEDTPSIGLLLPDSTTARWETQDGPLLETKIKGLCGDCAVEHANAKGDVALQQEQMDSMITAGIDAIVLVAVDARSLAAAVRSANEADIPVIAYDRLAEGPISGYVSFDGEEVGRLQGRALLEAMGGGSERQIVMMNGDPSDPNAVSFKKGALFVLKGRVEIGKEYDTLQWRPENAHMNMSGAIAALGAGNIDGVYAANDGLAAGSISALKSNKVDPLPPVTGQDAELGALQRILHGDQYMTVYKPFAPEASAAATMAVAAARGESLDRLATDKVSTRGADAVPAVMLTPVSVTVDNIKDTVVKDGVYTIEQICTPGLRAACDEAGLT</sequence>
<dbReference type="InterPro" id="IPR050555">
    <property type="entry name" value="Bact_Solute-Bind_Prot2"/>
</dbReference>
<evidence type="ECO:0000259" key="5">
    <source>
        <dbReference type="Pfam" id="PF13407"/>
    </source>
</evidence>
<dbReference type="GO" id="GO:0030288">
    <property type="term" value="C:outer membrane-bounded periplasmic space"/>
    <property type="evidence" value="ECO:0007669"/>
    <property type="project" value="TreeGrafter"/>
</dbReference>
<organism evidence="6">
    <name type="scientific">Streptomyces sp. R28</name>
    <dbReference type="NCBI Taxonomy" id="3238628"/>
    <lineage>
        <taxon>Bacteria</taxon>
        <taxon>Bacillati</taxon>
        <taxon>Actinomycetota</taxon>
        <taxon>Actinomycetes</taxon>
        <taxon>Kitasatosporales</taxon>
        <taxon>Streptomycetaceae</taxon>
        <taxon>Streptomyces</taxon>
    </lineage>
</organism>
<evidence type="ECO:0000256" key="2">
    <source>
        <dbReference type="ARBA" id="ARBA00022729"/>
    </source>
</evidence>
<reference evidence="6" key="1">
    <citation type="submission" date="2024-07" db="EMBL/GenBank/DDBJ databases">
        <authorList>
            <person name="Yu S.T."/>
        </authorList>
    </citation>
    <scope>NUCLEOTIDE SEQUENCE</scope>
    <source>
        <strain evidence="6">R28</strain>
    </source>
</reference>
<dbReference type="Gene3D" id="3.40.50.2300">
    <property type="match status" value="2"/>
</dbReference>
<keyword evidence="2 4" id="KW-0732">Signal</keyword>
<comment type="subcellular location">
    <subcellularLocation>
        <location evidence="1">Cell envelope</location>
    </subcellularLocation>
</comment>
<dbReference type="Pfam" id="PF13407">
    <property type="entry name" value="Peripla_BP_4"/>
    <property type="match status" value="1"/>
</dbReference>
<evidence type="ECO:0000256" key="4">
    <source>
        <dbReference type="SAM" id="SignalP"/>
    </source>
</evidence>
<accession>A0AB39PR97</accession>
<proteinExistence type="predicted"/>
<dbReference type="PANTHER" id="PTHR30036">
    <property type="entry name" value="D-XYLOSE-BINDING PERIPLASMIC PROTEIN"/>
    <property type="match status" value="1"/>
</dbReference>
<dbReference type="PANTHER" id="PTHR30036:SF1">
    <property type="entry name" value="D-XYLOSE-BINDING PERIPLASMIC PROTEIN"/>
    <property type="match status" value="1"/>
</dbReference>
<dbReference type="InterPro" id="IPR028082">
    <property type="entry name" value="Peripla_BP_I"/>
</dbReference>
<feature type="region of interest" description="Disordered" evidence="3">
    <location>
        <begin position="25"/>
        <end position="49"/>
    </location>
</feature>
<dbReference type="InterPro" id="IPR025997">
    <property type="entry name" value="SBP_2_dom"/>
</dbReference>
<name>A0AB39PR97_9ACTN</name>
<dbReference type="AlphaFoldDB" id="A0AB39PR97"/>
<evidence type="ECO:0000313" key="6">
    <source>
        <dbReference type="EMBL" id="XDQ32572.1"/>
    </source>
</evidence>